<dbReference type="AlphaFoldDB" id="A0A7J7IZX6"/>
<dbReference type="EMBL" id="VXIV02003230">
    <property type="protein sequence ID" value="KAF6019450.1"/>
    <property type="molecule type" value="Genomic_DNA"/>
</dbReference>
<sequence length="81" mass="9087">MASERVNSIPLLFFFLPLLISTTLGNMAEDRVNRRTRKAEPAPAAAAAAEDKEPKRAQRTTSNVFAVLNQNQIQEFKEVEQ</sequence>
<feature type="chain" id="PRO_5029669283" evidence="2">
    <location>
        <begin position="26"/>
        <end position="81"/>
    </location>
</feature>
<comment type="caution">
    <text evidence="3">The sequence shown here is derived from an EMBL/GenBank/DDBJ whole genome shotgun (WGS) entry which is preliminary data.</text>
</comment>
<keyword evidence="2" id="KW-0732">Signal</keyword>
<dbReference type="Proteomes" id="UP000593567">
    <property type="component" value="Unassembled WGS sequence"/>
</dbReference>
<feature type="region of interest" description="Disordered" evidence="1">
    <location>
        <begin position="32"/>
        <end position="62"/>
    </location>
</feature>
<gene>
    <name evidence="3" type="ORF">EB796_022257</name>
</gene>
<evidence type="ECO:0000313" key="4">
    <source>
        <dbReference type="Proteomes" id="UP000593567"/>
    </source>
</evidence>
<evidence type="ECO:0000256" key="1">
    <source>
        <dbReference type="SAM" id="MobiDB-lite"/>
    </source>
</evidence>
<name>A0A7J7IZX6_BUGNE</name>
<protein>
    <submittedName>
        <fullName evidence="3">Uncharacterized protein</fullName>
    </submittedName>
</protein>
<accession>A0A7J7IZX6</accession>
<feature type="signal peptide" evidence="2">
    <location>
        <begin position="1"/>
        <end position="25"/>
    </location>
</feature>
<organism evidence="3 4">
    <name type="scientific">Bugula neritina</name>
    <name type="common">Brown bryozoan</name>
    <name type="synonym">Sertularia neritina</name>
    <dbReference type="NCBI Taxonomy" id="10212"/>
    <lineage>
        <taxon>Eukaryota</taxon>
        <taxon>Metazoa</taxon>
        <taxon>Spiralia</taxon>
        <taxon>Lophotrochozoa</taxon>
        <taxon>Bryozoa</taxon>
        <taxon>Gymnolaemata</taxon>
        <taxon>Cheilostomatida</taxon>
        <taxon>Flustrina</taxon>
        <taxon>Buguloidea</taxon>
        <taxon>Bugulidae</taxon>
        <taxon>Bugula</taxon>
    </lineage>
</organism>
<reference evidence="3" key="1">
    <citation type="submission" date="2020-06" db="EMBL/GenBank/DDBJ databases">
        <title>Draft genome of Bugula neritina, a colonial animal packing powerful symbionts and potential medicines.</title>
        <authorList>
            <person name="Rayko M."/>
        </authorList>
    </citation>
    <scope>NUCLEOTIDE SEQUENCE [LARGE SCALE GENOMIC DNA]</scope>
    <source>
        <strain evidence="3">Kwan_BN1</strain>
    </source>
</reference>
<evidence type="ECO:0000256" key="2">
    <source>
        <dbReference type="SAM" id="SignalP"/>
    </source>
</evidence>
<proteinExistence type="predicted"/>
<evidence type="ECO:0000313" key="3">
    <source>
        <dbReference type="EMBL" id="KAF6019450.1"/>
    </source>
</evidence>
<keyword evidence="4" id="KW-1185">Reference proteome</keyword>